<feature type="compositionally biased region" description="Polar residues" evidence="8">
    <location>
        <begin position="1561"/>
        <end position="1574"/>
    </location>
</feature>
<keyword evidence="6" id="KW-0067">ATP-binding</keyword>
<feature type="domain" description="Disease resistance protein At4g27190-like leucine-rich repeats" evidence="10">
    <location>
        <begin position="1111"/>
        <end position="1223"/>
    </location>
</feature>
<gene>
    <name evidence="11" type="ORF">QN277_009681</name>
</gene>
<evidence type="ECO:0000256" key="5">
    <source>
        <dbReference type="ARBA" id="ARBA00022821"/>
    </source>
</evidence>
<dbReference type="SUPFAM" id="SSF52540">
    <property type="entry name" value="P-loop containing nucleoside triphosphate hydrolases"/>
    <property type="match status" value="1"/>
</dbReference>
<feature type="compositionally biased region" description="Polar residues" evidence="8">
    <location>
        <begin position="1514"/>
        <end position="1523"/>
    </location>
</feature>
<dbReference type="GO" id="GO:0006952">
    <property type="term" value="P:defense response"/>
    <property type="evidence" value="ECO:0007669"/>
    <property type="project" value="UniProtKB-KW"/>
</dbReference>
<feature type="compositionally biased region" description="Basic and acidic residues" evidence="8">
    <location>
        <begin position="1533"/>
        <end position="1546"/>
    </location>
</feature>
<dbReference type="SUPFAM" id="SSF52058">
    <property type="entry name" value="L domain-like"/>
    <property type="match status" value="2"/>
</dbReference>
<feature type="region of interest" description="Disordered" evidence="8">
    <location>
        <begin position="1635"/>
        <end position="1699"/>
    </location>
</feature>
<dbReference type="InterPro" id="IPR057135">
    <property type="entry name" value="At4g27190-like_LRR"/>
</dbReference>
<evidence type="ECO:0000256" key="6">
    <source>
        <dbReference type="ARBA" id="ARBA00022840"/>
    </source>
</evidence>
<evidence type="ECO:0000256" key="1">
    <source>
        <dbReference type="ARBA" id="ARBA00008894"/>
    </source>
</evidence>
<reference evidence="11" key="1">
    <citation type="submission" date="2023-10" db="EMBL/GenBank/DDBJ databases">
        <title>Chromosome-level genome of the transformable northern wattle, Acacia crassicarpa.</title>
        <authorList>
            <person name="Massaro I."/>
            <person name="Sinha N.R."/>
            <person name="Poethig S."/>
            <person name="Leichty A.R."/>
        </authorList>
    </citation>
    <scope>NUCLEOTIDE SEQUENCE</scope>
    <source>
        <strain evidence="11">Acra3RX</strain>
        <tissue evidence="11">Leaf</tissue>
    </source>
</reference>
<keyword evidence="4" id="KW-0547">Nucleotide-binding</keyword>
<dbReference type="Gene3D" id="3.40.50.300">
    <property type="entry name" value="P-loop containing nucleotide triphosphate hydrolases"/>
    <property type="match status" value="1"/>
</dbReference>
<evidence type="ECO:0008006" key="13">
    <source>
        <dbReference type="Google" id="ProtNLM"/>
    </source>
</evidence>
<dbReference type="Proteomes" id="UP001293593">
    <property type="component" value="Unassembled WGS sequence"/>
</dbReference>
<accession>A0AAE1IRH8</accession>
<dbReference type="InterPro" id="IPR032675">
    <property type="entry name" value="LRR_dom_sf"/>
</dbReference>
<name>A0AAE1IRH8_9FABA</name>
<evidence type="ECO:0000256" key="4">
    <source>
        <dbReference type="ARBA" id="ARBA00022741"/>
    </source>
</evidence>
<feature type="domain" description="Disease resistance protein At4g27190-like leucine-rich repeats" evidence="10">
    <location>
        <begin position="1227"/>
        <end position="1347"/>
    </location>
</feature>
<feature type="coiled-coil region" evidence="7">
    <location>
        <begin position="1855"/>
        <end position="1896"/>
    </location>
</feature>
<dbReference type="Gene3D" id="1.10.8.430">
    <property type="entry name" value="Helical domain of apoptotic protease-activating factors"/>
    <property type="match status" value="1"/>
</dbReference>
<comment type="caution">
    <text evidence="11">The sequence shown here is derived from an EMBL/GenBank/DDBJ whole genome shotgun (WGS) entry which is preliminary data.</text>
</comment>
<keyword evidence="5" id="KW-0611">Plant defense</keyword>
<dbReference type="Pfam" id="PF00931">
    <property type="entry name" value="NB-ARC"/>
    <property type="match status" value="1"/>
</dbReference>
<dbReference type="PANTHER" id="PTHR33463">
    <property type="entry name" value="NB-ARC DOMAIN-CONTAINING PROTEIN-RELATED"/>
    <property type="match status" value="1"/>
</dbReference>
<proteinExistence type="inferred from homology"/>
<dbReference type="PANTHER" id="PTHR33463:SF105">
    <property type="entry name" value="AND NB-ARC DOMAIN DISEASE RESISTANCE PROTEIN, PUTATIVE-RELATED"/>
    <property type="match status" value="1"/>
</dbReference>
<feature type="region of interest" description="Disordered" evidence="8">
    <location>
        <begin position="1505"/>
        <end position="1575"/>
    </location>
</feature>
<evidence type="ECO:0000256" key="7">
    <source>
        <dbReference type="SAM" id="Coils"/>
    </source>
</evidence>
<keyword evidence="2" id="KW-0433">Leucine-rich repeat</keyword>
<protein>
    <recommendedName>
        <fullName evidence="13">NB-ARC domain-containing protein</fullName>
    </recommendedName>
</protein>
<organism evidence="11 12">
    <name type="scientific">Acacia crassicarpa</name>
    <name type="common">northern wattle</name>
    <dbReference type="NCBI Taxonomy" id="499986"/>
    <lineage>
        <taxon>Eukaryota</taxon>
        <taxon>Viridiplantae</taxon>
        <taxon>Streptophyta</taxon>
        <taxon>Embryophyta</taxon>
        <taxon>Tracheophyta</taxon>
        <taxon>Spermatophyta</taxon>
        <taxon>Magnoliopsida</taxon>
        <taxon>eudicotyledons</taxon>
        <taxon>Gunneridae</taxon>
        <taxon>Pentapetalae</taxon>
        <taxon>rosids</taxon>
        <taxon>fabids</taxon>
        <taxon>Fabales</taxon>
        <taxon>Fabaceae</taxon>
        <taxon>Caesalpinioideae</taxon>
        <taxon>mimosoid clade</taxon>
        <taxon>Acacieae</taxon>
        <taxon>Acacia</taxon>
    </lineage>
</organism>
<dbReference type="GO" id="GO:0043531">
    <property type="term" value="F:ADP binding"/>
    <property type="evidence" value="ECO:0007669"/>
    <property type="project" value="InterPro"/>
</dbReference>
<dbReference type="InterPro" id="IPR027417">
    <property type="entry name" value="P-loop_NTPase"/>
</dbReference>
<feature type="domain" description="NB-ARC" evidence="9">
    <location>
        <begin position="153"/>
        <end position="317"/>
    </location>
</feature>
<evidence type="ECO:0000259" key="10">
    <source>
        <dbReference type="Pfam" id="PF23247"/>
    </source>
</evidence>
<dbReference type="InterPro" id="IPR042197">
    <property type="entry name" value="Apaf_helical"/>
</dbReference>
<comment type="similarity">
    <text evidence="1">Belongs to the disease resistance NB-LRR family.</text>
</comment>
<dbReference type="EMBL" id="JAWXYG010000014">
    <property type="protein sequence ID" value="KAK4254278.1"/>
    <property type="molecule type" value="Genomic_DNA"/>
</dbReference>
<feature type="compositionally biased region" description="Polar residues" evidence="8">
    <location>
        <begin position="1676"/>
        <end position="1690"/>
    </location>
</feature>
<evidence type="ECO:0000259" key="9">
    <source>
        <dbReference type="Pfam" id="PF00931"/>
    </source>
</evidence>
<dbReference type="Gene3D" id="3.80.10.10">
    <property type="entry name" value="Ribonuclease Inhibitor"/>
    <property type="match status" value="3"/>
</dbReference>
<dbReference type="GO" id="GO:0005524">
    <property type="term" value="F:ATP binding"/>
    <property type="evidence" value="ECO:0007669"/>
    <property type="project" value="UniProtKB-KW"/>
</dbReference>
<dbReference type="InterPro" id="IPR036388">
    <property type="entry name" value="WH-like_DNA-bd_sf"/>
</dbReference>
<dbReference type="Pfam" id="PF23247">
    <property type="entry name" value="LRR_RPS2"/>
    <property type="match status" value="3"/>
</dbReference>
<dbReference type="Gene3D" id="1.10.10.10">
    <property type="entry name" value="Winged helix-like DNA-binding domain superfamily/Winged helix DNA-binding domain"/>
    <property type="match status" value="1"/>
</dbReference>
<keyword evidence="12" id="KW-1185">Reference proteome</keyword>
<evidence type="ECO:0000256" key="3">
    <source>
        <dbReference type="ARBA" id="ARBA00022737"/>
    </source>
</evidence>
<evidence type="ECO:0000256" key="8">
    <source>
        <dbReference type="SAM" id="MobiDB-lite"/>
    </source>
</evidence>
<evidence type="ECO:0000256" key="2">
    <source>
        <dbReference type="ARBA" id="ARBA00022614"/>
    </source>
</evidence>
<feature type="domain" description="Disease resistance protein At4g27190-like leucine-rich repeats" evidence="10">
    <location>
        <begin position="1358"/>
        <end position="1456"/>
    </location>
</feature>
<dbReference type="InterPro" id="IPR002182">
    <property type="entry name" value="NB-ARC"/>
</dbReference>
<sequence>MAAVLDICTNVATTLIQDTILKAWMEIRYLRKYKSYVKDFKTERGKLSATLDNVNLQIDEAKKRNETRIYPTVEDWRERVNEVLQQDTKTTKFFGLCNCFLLIAQAKELDSLTKELIPNLIAEVDEFQAFAQAAGVPGLEYYPQEFMSFESRKAKFNKLKEALEDDNNYRIGLQGLGGTGKSTMAIEVGKHVEKSKNPFNRVIFTTVSTPIDEKGIRDDIARQLELQLEEEKLLTHAQQIWIRIAHVGKVLIILDDVWDELNLNNIGIQHGIHNKGRCCVLLTTRSLDVCATMGCQNTIKLDVLPMEDALNLFLSHATASVNDCPDDLKRVAQDIVNECGGLLVMIVAVEKALRSWPPQQWQEALTVLKNPMSSRHGIVDEYKRKNYNSLRFSYDYLKGKDAQVIFLLCSVFPKAYEIPIELLSRITIGVGLFGEVDQYHKTRSHVHEIKNKLLNSSLLLNAGEEYVKMHDVIREIALEEIDNEKIQVIMDSKTKLKESVKYSSWIIDGFSNYFDGSKLEILLIWINANEYSLEVPKTVFEGMKSLRVLLLHSKIEFGRTLAPSLPKSIQSLQDIRTLSLTNWELGNIYVLMRNLQKLESLELTNCSIFELPNEITALNKLRFLCMIRCSLEENNPFDVIARCTKLEEVYYVSNDVHNIFAAEVPQITSLPKYQIYHIDGSDFSAFDSFQLETSIKRCFKPAKLQRIFSKDIIRSLATRAEILRLEGDNETGWNNLIPGMVSIEDGALEDLINLSLISWSEMKCLIHTEHLQLKSGVTIFSKLAEMHLVKVGVRALCCGPYPDGFLKQLEKLELRHCVMLNRTLLKGKLDLGNLKSIEIEECSMTCLFHPSTAQTLRQLETLRIAECSKLEYIIMDERSSVEEIVDDKDPNPMNNDSMFPKLKLLSVKECGILEFIFPFCFCEDLPLLESVEIFECDRLRHMFGQYLKAGCLDQMQKETTLPSLKVMSIKNVPSFDIYPECYFPRKLATNISVGSKEKDKSASCNISWGPSCCFQPKAKATNKNEPSTSKTAQPDHTISQEEFISNITDGVFTPPLYPCSLRKMNIENMSNFKSLFSVSIASSMSLLEELVVSDCDQLEHIVIEDVDGHDHMNANSIFPNLRTIEIKNSDNLEYVFPASCSRNLVHLESVLISGARQLKYMFGKSCGDDNSPNQNHNTNQIDLLALNKLCLKEVPNIVSMCPENYYVKALSLQDINLDGCPQLPIYSFVDLSVVEVHKGQEQLSRKKVMGMQLCNLKHLTLMSLNMETMYDLKRLQTASHVDSSLETLCLEDLNKLRKICVGPEYHLSFQNLSKLRISGCHQMKFILSASISRSLPYLRHLWVSDCEELERIIEDDDKECCFPNLRTIVAEDCNSLKCLFSISTCGSLPQLSALFIGSAPELEQVFERKQGTTQELDIKHVFPKLFIISIDDLPKLHTICSAIDFQTIMIREVESCPNISLTSTDHDFLSRYGRWFRESEMHKGNMDELDIIDQGINRLIQLAEKTMKRDPPTAKQNNGSTNIKEIAEASDEESPKSEADEGKDSEQTNNPVPFDAPSHIESPQETMEPTSQEGSKLDEVALATNQVMEPKSSKSSPTVFVVPSENECPHDNLVGIEGKGKRITLDHQVMLPKTEHDMHPHDSQKDIETSVGERSDTMAMGSASTTTKKSTPLIPSISTSKKPQIATSSNDETEPESSRSDLLNVYITESAQDEEIKATQEETWMSYVSEKFEDDDLMKLFQIMEEGDRQDDSEVTKALVSLEASLKMGLNEIASSEESELCLENALNTLSSHCFDDGLKATIHSLQQEIQSIISSFKQACATFDTVTKLEQKEKLMMGQRSQKKEAAMTLLSEIHKTQNSRVEAQTRVAELKEQISKLQAELYSKENEIKECDIKLLSLEEQKKKSVSDTIGFMKELEAVKKERSHNVVDQIKTRIQLENMDSRWSSCLSNLKKISLQLGVYLKHKL</sequence>
<evidence type="ECO:0000313" key="11">
    <source>
        <dbReference type="EMBL" id="KAK4254278.1"/>
    </source>
</evidence>
<dbReference type="InterPro" id="IPR050905">
    <property type="entry name" value="Plant_NBS-LRR"/>
</dbReference>
<evidence type="ECO:0000313" key="12">
    <source>
        <dbReference type="Proteomes" id="UP001293593"/>
    </source>
</evidence>
<keyword evidence="3" id="KW-0677">Repeat</keyword>
<feature type="compositionally biased region" description="Basic and acidic residues" evidence="8">
    <location>
        <begin position="1635"/>
        <end position="1656"/>
    </location>
</feature>
<keyword evidence="7" id="KW-0175">Coiled coil</keyword>
<dbReference type="PRINTS" id="PR00364">
    <property type="entry name" value="DISEASERSIST"/>
</dbReference>